<evidence type="ECO:0000256" key="13">
    <source>
        <dbReference type="ARBA" id="ARBA00023136"/>
    </source>
</evidence>
<evidence type="ECO:0000256" key="1">
    <source>
        <dbReference type="ARBA" id="ARBA00004585"/>
    </source>
</evidence>
<dbReference type="GO" id="GO:0005778">
    <property type="term" value="C:peroxisomal membrane"/>
    <property type="evidence" value="ECO:0007669"/>
    <property type="project" value="UniProtKB-SubCell"/>
</dbReference>
<evidence type="ECO:0000256" key="6">
    <source>
        <dbReference type="ARBA" id="ARBA00022692"/>
    </source>
</evidence>
<evidence type="ECO:0000256" key="2">
    <source>
        <dbReference type="ARBA" id="ARBA00004906"/>
    </source>
</evidence>
<organism evidence="20 21">
    <name type="scientific">Rhodotorula paludigena</name>
    <dbReference type="NCBI Taxonomy" id="86838"/>
    <lineage>
        <taxon>Eukaryota</taxon>
        <taxon>Fungi</taxon>
        <taxon>Dikarya</taxon>
        <taxon>Basidiomycota</taxon>
        <taxon>Pucciniomycotina</taxon>
        <taxon>Microbotryomycetes</taxon>
        <taxon>Sporidiobolales</taxon>
        <taxon>Sporidiobolaceae</taxon>
        <taxon>Rhodotorula</taxon>
    </lineage>
</organism>
<evidence type="ECO:0000256" key="15">
    <source>
        <dbReference type="ARBA" id="ARBA00032511"/>
    </source>
</evidence>
<keyword evidence="5" id="KW-0808">Transferase</keyword>
<keyword evidence="9" id="KW-0833">Ubl conjugation pathway</keyword>
<evidence type="ECO:0000256" key="10">
    <source>
        <dbReference type="ARBA" id="ARBA00022833"/>
    </source>
</evidence>
<keyword evidence="13" id="KW-0472">Membrane</keyword>
<evidence type="ECO:0000256" key="8">
    <source>
        <dbReference type="ARBA" id="ARBA00022771"/>
    </source>
</evidence>
<evidence type="ECO:0000256" key="11">
    <source>
        <dbReference type="ARBA" id="ARBA00022927"/>
    </source>
</evidence>
<evidence type="ECO:0000259" key="19">
    <source>
        <dbReference type="Pfam" id="PF04757"/>
    </source>
</evidence>
<evidence type="ECO:0000313" key="20">
    <source>
        <dbReference type="EMBL" id="GJN92153.1"/>
    </source>
</evidence>
<dbReference type="AlphaFoldDB" id="A0AAV5GU76"/>
<gene>
    <name evidence="20" type="ORF">Rhopal_005183-T1</name>
</gene>
<protein>
    <recommendedName>
        <fullName evidence="17">RING-type E3 ubiquitin transferase (cysteine targeting)</fullName>
        <ecNumber evidence="17">2.3.2.36</ecNumber>
    </recommendedName>
    <alternativeName>
        <fullName evidence="15">Peroxin-2</fullName>
    </alternativeName>
</protein>
<proteinExistence type="inferred from homology"/>
<dbReference type="Proteomes" id="UP001342314">
    <property type="component" value="Unassembled WGS sequence"/>
</dbReference>
<dbReference type="Pfam" id="PF04757">
    <property type="entry name" value="Pex2_Pex12"/>
    <property type="match status" value="1"/>
</dbReference>
<reference evidence="20 21" key="1">
    <citation type="submission" date="2021-12" db="EMBL/GenBank/DDBJ databases">
        <title>High titer production of polyol ester of fatty acids by Rhodotorula paludigena BS15 towards product separation-free biomass refinery.</title>
        <authorList>
            <person name="Mano J."/>
            <person name="Ono H."/>
            <person name="Tanaka T."/>
            <person name="Naito K."/>
            <person name="Sushida H."/>
            <person name="Ike M."/>
            <person name="Tokuyasu K."/>
            <person name="Kitaoka M."/>
        </authorList>
    </citation>
    <scope>NUCLEOTIDE SEQUENCE [LARGE SCALE GENOMIC DNA]</scope>
    <source>
        <strain evidence="20 21">BS15</strain>
    </source>
</reference>
<evidence type="ECO:0000313" key="21">
    <source>
        <dbReference type="Proteomes" id="UP001342314"/>
    </source>
</evidence>
<evidence type="ECO:0000256" key="17">
    <source>
        <dbReference type="ARBA" id="ARBA00034523"/>
    </source>
</evidence>
<dbReference type="GO" id="GO:0061630">
    <property type="term" value="F:ubiquitin protein ligase activity"/>
    <property type="evidence" value="ECO:0007669"/>
    <property type="project" value="UniProtKB-EC"/>
</dbReference>
<keyword evidence="10" id="KW-0862">Zinc</keyword>
<dbReference type="PANTHER" id="PTHR48178">
    <property type="entry name" value="PEROXISOME BIOGENESIS FACTOR 2"/>
    <property type="match status" value="1"/>
</dbReference>
<evidence type="ECO:0000256" key="5">
    <source>
        <dbReference type="ARBA" id="ARBA00022679"/>
    </source>
</evidence>
<dbReference type="GO" id="GO:0016562">
    <property type="term" value="P:protein import into peroxisome matrix, receptor recycling"/>
    <property type="evidence" value="ECO:0007669"/>
    <property type="project" value="UniProtKB-ARBA"/>
</dbReference>
<keyword evidence="8" id="KW-0863">Zinc-finger</keyword>
<evidence type="ECO:0000256" key="12">
    <source>
        <dbReference type="ARBA" id="ARBA00022989"/>
    </source>
</evidence>
<evidence type="ECO:0000256" key="14">
    <source>
        <dbReference type="ARBA" id="ARBA00023140"/>
    </source>
</evidence>
<evidence type="ECO:0000256" key="18">
    <source>
        <dbReference type="SAM" id="MobiDB-lite"/>
    </source>
</evidence>
<name>A0AAV5GU76_9BASI</name>
<keyword evidence="7" id="KW-0479">Metal-binding</keyword>
<keyword evidence="21" id="KW-1185">Reference proteome</keyword>
<dbReference type="EMBL" id="BQKY01000010">
    <property type="protein sequence ID" value="GJN92153.1"/>
    <property type="molecule type" value="Genomic_DNA"/>
</dbReference>
<evidence type="ECO:0000256" key="4">
    <source>
        <dbReference type="ARBA" id="ARBA00022448"/>
    </source>
</evidence>
<dbReference type="InterPro" id="IPR006845">
    <property type="entry name" value="Pex_N"/>
</dbReference>
<keyword evidence="12" id="KW-1133">Transmembrane helix</keyword>
<feature type="region of interest" description="Disordered" evidence="18">
    <location>
        <begin position="465"/>
        <end position="487"/>
    </location>
</feature>
<dbReference type="InterPro" id="IPR025654">
    <property type="entry name" value="PEX2/10"/>
</dbReference>
<accession>A0AAV5GU76</accession>
<feature type="compositionally biased region" description="Acidic residues" evidence="18">
    <location>
        <begin position="469"/>
        <end position="480"/>
    </location>
</feature>
<dbReference type="GO" id="GO:0008270">
    <property type="term" value="F:zinc ion binding"/>
    <property type="evidence" value="ECO:0007669"/>
    <property type="project" value="UniProtKB-KW"/>
</dbReference>
<comment type="catalytic activity">
    <reaction evidence="16">
        <text>[E2 ubiquitin-conjugating enzyme]-S-ubiquitinyl-L-cysteine + [acceptor protein]-L-cysteine = [E2 ubiquitin-conjugating enzyme]-L-cysteine + [acceptor protein]-S-ubiquitinyl-L-cysteine.</text>
        <dbReference type="EC" id="2.3.2.36"/>
    </reaction>
</comment>
<keyword evidence="4" id="KW-0813">Transport</keyword>
<feature type="domain" description="Pex N-terminal" evidence="19">
    <location>
        <begin position="61"/>
        <end position="298"/>
    </location>
</feature>
<evidence type="ECO:0000256" key="7">
    <source>
        <dbReference type="ARBA" id="ARBA00022723"/>
    </source>
</evidence>
<comment type="similarity">
    <text evidence="3">Belongs to the pex2/pex10/pex12 family.</text>
</comment>
<comment type="caution">
    <text evidence="20">The sequence shown here is derived from an EMBL/GenBank/DDBJ whole genome shotgun (WGS) entry which is preliminary data.</text>
</comment>
<dbReference type="EC" id="2.3.2.36" evidence="17"/>
<keyword evidence="6" id="KW-0812">Transmembrane</keyword>
<comment type="subcellular location">
    <subcellularLocation>
        <location evidence="1">Peroxisome membrane</location>
        <topology evidence="1">Multi-pass membrane protein</topology>
    </subcellularLocation>
</comment>
<evidence type="ECO:0000256" key="3">
    <source>
        <dbReference type="ARBA" id="ARBA00008704"/>
    </source>
</evidence>
<sequence length="487" mass="53470">MASLSPEPGPSTAASADLERFWQPPPASVSTLPAVRSRLSHLASPRLRISRVAQLDADLLDAELENILHAPVKAALDAVRPAGTRSWEPEFLALLRLAVHRLSLWDSGATYGSTLQNLRYRNEANHAHGLQSTARDSTLTRVQKLAYTLLVVVPPYLHARLQDRMLSSSWADEPLPRSWFSLVDLRRLRARGRRRDDELIQWRREWKRTAWEVLSLAERFSAVLGLANFLVFLCNGRYRTLIDRVLKMRLVYSQRSFVPNVSFEFLNRQLVWEAFTEFLLFLLPLVNLHRLRLRLSKAVSSRASKSTTLRALASALPAPLAAPLGLSSLRASSNNSAKTSGASPADDKPHGPLAFLAPDVCPICHSRSHAPPSHLPSASFADPTLPSASLLHTSSASSGGGGGDAAGDTRVKVAYVADCRFGCRYCYYCIVGALVKADDEAEEAWSCLRCGEAVHGARREVVEALVPDGGDEGEGDESGDEGEKREQ</sequence>
<dbReference type="GO" id="GO:0016567">
    <property type="term" value="P:protein ubiquitination"/>
    <property type="evidence" value="ECO:0007669"/>
    <property type="project" value="UniProtKB-ARBA"/>
</dbReference>
<feature type="region of interest" description="Disordered" evidence="18">
    <location>
        <begin position="1"/>
        <end position="20"/>
    </location>
</feature>
<evidence type="ECO:0000256" key="16">
    <source>
        <dbReference type="ARBA" id="ARBA00034438"/>
    </source>
</evidence>
<dbReference type="PANTHER" id="PTHR48178:SF1">
    <property type="entry name" value="PEROXISOME BIOGENESIS FACTOR 2"/>
    <property type="match status" value="1"/>
</dbReference>
<keyword evidence="14" id="KW-0576">Peroxisome</keyword>
<keyword evidence="11" id="KW-0653">Protein transport</keyword>
<comment type="pathway">
    <text evidence="2">Protein modification; protein ubiquitination.</text>
</comment>
<evidence type="ECO:0000256" key="9">
    <source>
        <dbReference type="ARBA" id="ARBA00022786"/>
    </source>
</evidence>